<keyword evidence="1" id="KW-0677">Repeat</keyword>
<dbReference type="SUPFAM" id="SSF48403">
    <property type="entry name" value="Ankyrin repeat"/>
    <property type="match status" value="1"/>
</dbReference>
<sequence>MSAIASKVEALIEIALTNDVAMLDAFLESLENRDHVVNGYGQHDRTALMLASAWHAHHSVHLLLRRGADGNLKDPDGTTALHLAAENNAKHCLHQLVNANVLLDEQNVWGWTALHVAAAEGALECTKALLIAGARTDIVAHETNDTPLDVALTGGHAEVVALLRSWDPAWSTRDTSAPRQMAVWSTSEVADFLRSLSLSQYLPVFEHTDGLQLQDLHDDLLTETYGMHRPAHRLRLLEAIVLEQLRQIPSTTPPPMDTRRIQLPPLEPRQHSSG</sequence>
<feature type="domain" description="SAM" evidence="5">
    <location>
        <begin position="184"/>
        <end position="240"/>
    </location>
</feature>
<dbReference type="STRING" id="1156394.T0QPR1"/>
<dbReference type="CDD" id="cd09487">
    <property type="entry name" value="SAM_superfamily"/>
    <property type="match status" value="1"/>
</dbReference>
<dbReference type="RefSeq" id="XP_008606578.1">
    <property type="nucleotide sequence ID" value="XM_008608356.1"/>
</dbReference>
<dbReference type="InterPro" id="IPR002110">
    <property type="entry name" value="Ankyrin_rpt"/>
</dbReference>
<keyword evidence="7" id="KW-1185">Reference proteome</keyword>
<dbReference type="SMART" id="SM00454">
    <property type="entry name" value="SAM"/>
    <property type="match status" value="1"/>
</dbReference>
<evidence type="ECO:0000259" key="5">
    <source>
        <dbReference type="PROSITE" id="PS50105"/>
    </source>
</evidence>
<dbReference type="SUPFAM" id="SSF47769">
    <property type="entry name" value="SAM/Pointed domain"/>
    <property type="match status" value="1"/>
</dbReference>
<accession>T0QPR1</accession>
<dbReference type="InterPro" id="IPR013761">
    <property type="entry name" value="SAM/pointed_sf"/>
</dbReference>
<dbReference type="InterPro" id="IPR001660">
    <property type="entry name" value="SAM"/>
</dbReference>
<dbReference type="SMART" id="SM00248">
    <property type="entry name" value="ANK"/>
    <property type="match status" value="4"/>
</dbReference>
<dbReference type="Gene3D" id="1.10.150.50">
    <property type="entry name" value="Transcription Factor, Ets-1"/>
    <property type="match status" value="1"/>
</dbReference>
<dbReference type="Pfam" id="PF00536">
    <property type="entry name" value="SAM_1"/>
    <property type="match status" value="1"/>
</dbReference>
<organism evidence="6 7">
    <name type="scientific">Saprolegnia diclina (strain VS20)</name>
    <dbReference type="NCBI Taxonomy" id="1156394"/>
    <lineage>
        <taxon>Eukaryota</taxon>
        <taxon>Sar</taxon>
        <taxon>Stramenopiles</taxon>
        <taxon>Oomycota</taxon>
        <taxon>Saprolegniomycetes</taxon>
        <taxon>Saprolegniales</taxon>
        <taxon>Saprolegniaceae</taxon>
        <taxon>Saprolegnia</taxon>
    </lineage>
</organism>
<feature type="repeat" description="ANK" evidence="3">
    <location>
        <begin position="76"/>
        <end position="108"/>
    </location>
</feature>
<gene>
    <name evidence="6" type="ORF">SDRG_02757</name>
</gene>
<dbReference type="Proteomes" id="UP000030762">
    <property type="component" value="Unassembled WGS sequence"/>
</dbReference>
<evidence type="ECO:0000256" key="4">
    <source>
        <dbReference type="SAM" id="MobiDB-lite"/>
    </source>
</evidence>
<dbReference type="GeneID" id="19943484"/>
<dbReference type="PROSITE" id="PS50088">
    <property type="entry name" value="ANK_REPEAT"/>
    <property type="match status" value="3"/>
</dbReference>
<dbReference type="EMBL" id="JH767137">
    <property type="protein sequence ID" value="EQC40104.1"/>
    <property type="molecule type" value="Genomic_DNA"/>
</dbReference>
<dbReference type="AlphaFoldDB" id="T0QPR1"/>
<name>T0QPR1_SAPDV</name>
<feature type="repeat" description="ANK" evidence="3">
    <location>
        <begin position="43"/>
        <end position="75"/>
    </location>
</feature>
<dbReference type="PANTHER" id="PTHR24201:SF15">
    <property type="entry name" value="ANKYRIN REPEAT DOMAIN-CONTAINING PROTEIN 66"/>
    <property type="match status" value="1"/>
</dbReference>
<dbReference type="PROSITE" id="PS50297">
    <property type="entry name" value="ANK_REP_REGION"/>
    <property type="match status" value="1"/>
</dbReference>
<dbReference type="OrthoDB" id="9995210at2759"/>
<dbReference type="PROSITE" id="PS50105">
    <property type="entry name" value="SAM_DOMAIN"/>
    <property type="match status" value="1"/>
</dbReference>
<evidence type="ECO:0000256" key="2">
    <source>
        <dbReference type="ARBA" id="ARBA00023043"/>
    </source>
</evidence>
<dbReference type="VEuPathDB" id="FungiDB:SDRG_02757"/>
<reference evidence="6 7" key="1">
    <citation type="submission" date="2012-04" db="EMBL/GenBank/DDBJ databases">
        <title>The Genome Sequence of Saprolegnia declina VS20.</title>
        <authorList>
            <consortium name="The Broad Institute Genome Sequencing Platform"/>
            <person name="Russ C."/>
            <person name="Nusbaum C."/>
            <person name="Tyler B."/>
            <person name="van West P."/>
            <person name="Dieguez-Uribeondo J."/>
            <person name="de Bruijn I."/>
            <person name="Tripathy S."/>
            <person name="Jiang R."/>
            <person name="Young S.K."/>
            <person name="Zeng Q."/>
            <person name="Gargeya S."/>
            <person name="Fitzgerald M."/>
            <person name="Haas B."/>
            <person name="Abouelleil A."/>
            <person name="Alvarado L."/>
            <person name="Arachchi H.M."/>
            <person name="Berlin A."/>
            <person name="Chapman S.B."/>
            <person name="Goldberg J."/>
            <person name="Griggs A."/>
            <person name="Gujja S."/>
            <person name="Hansen M."/>
            <person name="Howarth C."/>
            <person name="Imamovic A."/>
            <person name="Larimer J."/>
            <person name="McCowen C."/>
            <person name="Montmayeur A."/>
            <person name="Murphy C."/>
            <person name="Neiman D."/>
            <person name="Pearson M."/>
            <person name="Priest M."/>
            <person name="Roberts A."/>
            <person name="Saif S."/>
            <person name="Shea T."/>
            <person name="Sisk P."/>
            <person name="Sykes S."/>
            <person name="Wortman J."/>
            <person name="Nusbaum C."/>
            <person name="Birren B."/>
        </authorList>
    </citation>
    <scope>NUCLEOTIDE SEQUENCE [LARGE SCALE GENOMIC DNA]</scope>
    <source>
        <strain evidence="6 7">VS20</strain>
    </source>
</reference>
<feature type="repeat" description="ANK" evidence="3">
    <location>
        <begin position="109"/>
        <end position="141"/>
    </location>
</feature>
<evidence type="ECO:0000313" key="7">
    <source>
        <dbReference type="Proteomes" id="UP000030762"/>
    </source>
</evidence>
<keyword evidence="2 3" id="KW-0040">ANK repeat</keyword>
<feature type="region of interest" description="Disordered" evidence="4">
    <location>
        <begin position="248"/>
        <end position="274"/>
    </location>
</feature>
<dbReference type="InParanoid" id="T0QPR1"/>
<dbReference type="Pfam" id="PF12796">
    <property type="entry name" value="Ank_2"/>
    <property type="match status" value="1"/>
</dbReference>
<dbReference type="InterPro" id="IPR050776">
    <property type="entry name" value="Ank_Repeat/CDKN_Inhibitor"/>
</dbReference>
<dbReference type="OMA" id="HETNDTP"/>
<proteinExistence type="predicted"/>
<evidence type="ECO:0000256" key="3">
    <source>
        <dbReference type="PROSITE-ProRule" id="PRU00023"/>
    </source>
</evidence>
<evidence type="ECO:0000256" key="1">
    <source>
        <dbReference type="ARBA" id="ARBA00022737"/>
    </source>
</evidence>
<dbReference type="PANTHER" id="PTHR24201">
    <property type="entry name" value="ANK_REP_REGION DOMAIN-CONTAINING PROTEIN"/>
    <property type="match status" value="1"/>
</dbReference>
<evidence type="ECO:0000313" key="6">
    <source>
        <dbReference type="EMBL" id="EQC40104.1"/>
    </source>
</evidence>
<dbReference type="Gene3D" id="1.25.40.20">
    <property type="entry name" value="Ankyrin repeat-containing domain"/>
    <property type="match status" value="1"/>
</dbReference>
<dbReference type="InterPro" id="IPR036770">
    <property type="entry name" value="Ankyrin_rpt-contain_sf"/>
</dbReference>
<protein>
    <recommendedName>
        <fullName evidence="5">SAM domain-containing protein</fullName>
    </recommendedName>
</protein>